<dbReference type="Proteomes" id="UP000324222">
    <property type="component" value="Unassembled WGS sequence"/>
</dbReference>
<evidence type="ECO:0000256" key="1">
    <source>
        <dbReference type="SAM" id="MobiDB-lite"/>
    </source>
</evidence>
<organism evidence="2 3">
    <name type="scientific">Portunus trituberculatus</name>
    <name type="common">Swimming crab</name>
    <name type="synonym">Neptunus trituberculatus</name>
    <dbReference type="NCBI Taxonomy" id="210409"/>
    <lineage>
        <taxon>Eukaryota</taxon>
        <taxon>Metazoa</taxon>
        <taxon>Ecdysozoa</taxon>
        <taxon>Arthropoda</taxon>
        <taxon>Crustacea</taxon>
        <taxon>Multicrustacea</taxon>
        <taxon>Malacostraca</taxon>
        <taxon>Eumalacostraca</taxon>
        <taxon>Eucarida</taxon>
        <taxon>Decapoda</taxon>
        <taxon>Pleocyemata</taxon>
        <taxon>Brachyura</taxon>
        <taxon>Eubrachyura</taxon>
        <taxon>Portunoidea</taxon>
        <taxon>Portunidae</taxon>
        <taxon>Portuninae</taxon>
        <taxon>Portunus</taxon>
    </lineage>
</organism>
<gene>
    <name evidence="2" type="ORF">E2C01_073345</name>
</gene>
<feature type="compositionally biased region" description="Acidic residues" evidence="1">
    <location>
        <begin position="15"/>
        <end position="37"/>
    </location>
</feature>
<dbReference type="EMBL" id="VSRR010049519">
    <property type="protein sequence ID" value="MPC78847.1"/>
    <property type="molecule type" value="Genomic_DNA"/>
</dbReference>
<evidence type="ECO:0000313" key="2">
    <source>
        <dbReference type="EMBL" id="MPC78847.1"/>
    </source>
</evidence>
<reference evidence="2 3" key="1">
    <citation type="submission" date="2019-05" db="EMBL/GenBank/DDBJ databases">
        <title>Another draft genome of Portunus trituberculatus and its Hox gene families provides insights of decapod evolution.</title>
        <authorList>
            <person name="Jeong J.-H."/>
            <person name="Song I."/>
            <person name="Kim S."/>
            <person name="Choi T."/>
            <person name="Kim D."/>
            <person name="Ryu S."/>
            <person name="Kim W."/>
        </authorList>
    </citation>
    <scope>NUCLEOTIDE SEQUENCE [LARGE SCALE GENOMIC DNA]</scope>
    <source>
        <tissue evidence="2">Muscle</tissue>
    </source>
</reference>
<sequence>MGVRDDGGDSGDGCGGDDGDGGDGCEGDSGDGSVGDDETYVGIKIVKTLAINLLTSIDPF</sequence>
<comment type="caution">
    <text evidence="2">The sequence shown here is derived from an EMBL/GenBank/DDBJ whole genome shotgun (WGS) entry which is preliminary data.</text>
</comment>
<keyword evidence="3" id="KW-1185">Reference proteome</keyword>
<proteinExistence type="predicted"/>
<feature type="region of interest" description="Disordered" evidence="1">
    <location>
        <begin position="1"/>
        <end position="37"/>
    </location>
</feature>
<dbReference type="AlphaFoldDB" id="A0A5B7IBG0"/>
<evidence type="ECO:0000313" key="3">
    <source>
        <dbReference type="Proteomes" id="UP000324222"/>
    </source>
</evidence>
<protein>
    <submittedName>
        <fullName evidence="2">Uncharacterized protein</fullName>
    </submittedName>
</protein>
<accession>A0A5B7IBG0</accession>
<name>A0A5B7IBG0_PORTR</name>